<evidence type="ECO:0000313" key="3">
    <source>
        <dbReference type="EMBL" id="EDX76403.1"/>
    </source>
</evidence>
<dbReference type="HOGENOM" id="CLU_016337_0_0_3"/>
<dbReference type="EMBL" id="DS989846">
    <property type="protein sequence ID" value="EDX76403.1"/>
    <property type="molecule type" value="Genomic_DNA"/>
</dbReference>
<dbReference type="SUPFAM" id="SSF52540">
    <property type="entry name" value="P-loop containing nucleoside triphosphate hydrolases"/>
    <property type="match status" value="1"/>
</dbReference>
<feature type="domain" description="NACHT" evidence="1">
    <location>
        <begin position="131"/>
        <end position="282"/>
    </location>
</feature>
<dbReference type="AlphaFoldDB" id="B4VNR5"/>
<dbReference type="InterPro" id="IPR007111">
    <property type="entry name" value="NACHT_NTPase"/>
</dbReference>
<evidence type="ECO:0000259" key="2">
    <source>
        <dbReference type="Pfam" id="PF22727"/>
    </source>
</evidence>
<keyword evidence="4" id="KW-1185">Reference proteome</keyword>
<name>B4VNR5_9CYAN</name>
<dbReference type="Proteomes" id="UP000003835">
    <property type="component" value="Unassembled WGS sequence"/>
</dbReference>
<dbReference type="STRING" id="118168.MC7420_4659"/>
<feature type="domain" description="NACHT conflict system C-terminal helical" evidence="2">
    <location>
        <begin position="626"/>
        <end position="712"/>
    </location>
</feature>
<dbReference type="InterPro" id="IPR054501">
    <property type="entry name" value="NCH2"/>
</dbReference>
<accession>B4VNR5</accession>
<organism evidence="3 4">
    <name type="scientific">Coleofasciculus chthonoplastes PCC 7420</name>
    <dbReference type="NCBI Taxonomy" id="118168"/>
    <lineage>
        <taxon>Bacteria</taxon>
        <taxon>Bacillati</taxon>
        <taxon>Cyanobacteriota</taxon>
        <taxon>Cyanophyceae</taxon>
        <taxon>Coleofasciculales</taxon>
        <taxon>Coleofasciculaceae</taxon>
        <taxon>Coleofasciculus</taxon>
    </lineage>
</organism>
<proteinExistence type="predicted"/>
<reference evidence="3 4" key="1">
    <citation type="submission" date="2008-07" db="EMBL/GenBank/DDBJ databases">
        <authorList>
            <person name="Tandeau de Marsac N."/>
            <person name="Ferriera S."/>
            <person name="Johnson J."/>
            <person name="Kravitz S."/>
            <person name="Beeson K."/>
            <person name="Sutton G."/>
            <person name="Rogers Y.-H."/>
            <person name="Friedman R."/>
            <person name="Frazier M."/>
            <person name="Venter J.C."/>
        </authorList>
    </citation>
    <scope>NUCLEOTIDE SEQUENCE [LARGE SCALE GENOMIC DNA]</scope>
    <source>
        <strain evidence="3 4">PCC 7420</strain>
    </source>
</reference>
<gene>
    <name evidence="3" type="ORF">MC7420_4659</name>
</gene>
<dbReference type="RefSeq" id="WP_006100135.1">
    <property type="nucleotide sequence ID" value="NZ_DS989846.1"/>
</dbReference>
<dbReference type="Gene3D" id="3.40.50.300">
    <property type="entry name" value="P-loop containing nucleotide triphosphate hydrolases"/>
    <property type="match status" value="1"/>
</dbReference>
<evidence type="ECO:0000313" key="4">
    <source>
        <dbReference type="Proteomes" id="UP000003835"/>
    </source>
</evidence>
<dbReference type="eggNOG" id="COG5635">
    <property type="taxonomic scope" value="Bacteria"/>
</dbReference>
<dbReference type="InterPro" id="IPR027417">
    <property type="entry name" value="P-loop_NTPase"/>
</dbReference>
<dbReference type="Pfam" id="PF05729">
    <property type="entry name" value="NACHT"/>
    <property type="match status" value="1"/>
</dbReference>
<sequence length="717" mass="81220">MTGSEALIAQAISGIAVPVFQTLWGQGGKVLGLFGKTLDEKAKQAIFKASRQYAQNYTERHGILKVLGMREPVSLESVYTTVQFLDDAAIRSFESVETLETVYREAKQRSFQSKDCPKQAGITVANQKPYLMVLGSPGSGKSTFLRRMGLEALKGKKGKFKHACIPVLIELKTFNQGEIDIEHKIAEEFRICGFPSYQAFTAKALEQGKLLILLDGLDEVPTERMNQVIQHIQNFVDLHDKNRFIASCRVAAYRHNFRRFTDVAMAEFDDDQIENFISNWFGREPEIGQECWQKLNHEDNKAAKELTQTPLLLTLVCLLYQRSRKFPTNRATLYERALRVLLEEWAAEKGVFKDDVYKGLDTKRKEMMLSEIAHDAFQADHLFLPRREITDQIEELLAEMLPDETLIDGEAVLKSIEKQHGVLVQRAEGVYSFSHLTLQEYLTAQYIDDHRQIEKLVKEHLTDQRWREVFLLVSGLMRGGADELLLLMEKKAQTYINTPRLQALLRWADWITADSESDMKPVAKRAIALTYAHALAYSLANPSAYSFALANALADPSAYSFALVYSLALVLADAHAYSFALVLADAHAYAHAHALANALAITKAIDTTYNLKEFKIFKDTNLTVLIARLEVLKTQVPKNNQSLEKHQVFSVKILQTYLKCFNLTQKLINLPEAEAKAMSNYCYANSLMVRCKESAVRVSPKTWGTIEERMLRVPDNG</sequence>
<dbReference type="Pfam" id="PF22727">
    <property type="entry name" value="NCH2"/>
    <property type="match status" value="1"/>
</dbReference>
<evidence type="ECO:0000259" key="1">
    <source>
        <dbReference type="Pfam" id="PF05729"/>
    </source>
</evidence>
<dbReference type="PANTHER" id="PTHR46844">
    <property type="entry name" value="SLR5058 PROTEIN"/>
    <property type="match status" value="1"/>
</dbReference>
<protein>
    <submittedName>
        <fullName evidence="3">Uncharacterized protein</fullName>
    </submittedName>
</protein>
<dbReference type="PANTHER" id="PTHR46844:SF1">
    <property type="entry name" value="SLR5058 PROTEIN"/>
    <property type="match status" value="1"/>
</dbReference>
<dbReference type="OrthoDB" id="448481at2"/>